<dbReference type="AlphaFoldDB" id="A0A2P6MYP8"/>
<reference evidence="1 2" key="1">
    <citation type="journal article" date="2018" name="Genome Biol. Evol.">
        <title>Multiple Roots of Fruiting Body Formation in Amoebozoa.</title>
        <authorList>
            <person name="Hillmann F."/>
            <person name="Forbes G."/>
            <person name="Novohradska S."/>
            <person name="Ferling I."/>
            <person name="Riege K."/>
            <person name="Groth M."/>
            <person name="Westermann M."/>
            <person name="Marz M."/>
            <person name="Spaller T."/>
            <person name="Winckler T."/>
            <person name="Schaap P."/>
            <person name="Glockner G."/>
        </authorList>
    </citation>
    <scope>NUCLEOTIDE SEQUENCE [LARGE SCALE GENOMIC DNA]</scope>
    <source>
        <strain evidence="1 2">Jena</strain>
    </source>
</reference>
<proteinExistence type="predicted"/>
<keyword evidence="2" id="KW-1185">Reference proteome</keyword>
<accession>A0A2P6MYP8</accession>
<evidence type="ECO:0000313" key="1">
    <source>
        <dbReference type="EMBL" id="PRP76832.1"/>
    </source>
</evidence>
<dbReference type="InParanoid" id="A0A2P6MYP8"/>
<comment type="caution">
    <text evidence="1">The sequence shown here is derived from an EMBL/GenBank/DDBJ whole genome shotgun (WGS) entry which is preliminary data.</text>
</comment>
<organism evidence="1 2">
    <name type="scientific">Planoprotostelium fungivorum</name>
    <dbReference type="NCBI Taxonomy" id="1890364"/>
    <lineage>
        <taxon>Eukaryota</taxon>
        <taxon>Amoebozoa</taxon>
        <taxon>Evosea</taxon>
        <taxon>Variosea</taxon>
        <taxon>Cavosteliida</taxon>
        <taxon>Cavosteliaceae</taxon>
        <taxon>Planoprotostelium</taxon>
    </lineage>
</organism>
<gene>
    <name evidence="1" type="ORF">PROFUN_14762</name>
</gene>
<protein>
    <submittedName>
        <fullName evidence="1">Uncharacterized protein</fullName>
    </submittedName>
</protein>
<evidence type="ECO:0000313" key="2">
    <source>
        <dbReference type="Proteomes" id="UP000241769"/>
    </source>
</evidence>
<dbReference type="Proteomes" id="UP000241769">
    <property type="component" value="Unassembled WGS sequence"/>
</dbReference>
<sequence>MITEVESRDSRQVPHSEVRQKAYESAENDDWSLVTNNALPSHVLTAERDNKHLLFLAAAKAHVTAFEVIFAAVEKEDGAEKVISDLNDRGRTLAMCIYRGGSKPILETFSIQSSPLVWGQSVLPYCLVDASRHARSSSSPLLRYL</sequence>
<name>A0A2P6MYP8_9EUKA</name>
<dbReference type="EMBL" id="MDYQ01000298">
    <property type="protein sequence ID" value="PRP76832.1"/>
    <property type="molecule type" value="Genomic_DNA"/>
</dbReference>